<dbReference type="EnsemblMetazoa" id="Aqu2.1.10852_001">
    <property type="protein sequence ID" value="Aqu2.1.10852_001"/>
    <property type="gene ID" value="Aqu2.1.10852"/>
</dbReference>
<dbReference type="AlphaFoldDB" id="A0A1X7T8I1"/>
<protein>
    <submittedName>
        <fullName evidence="1">Uncharacterized protein</fullName>
    </submittedName>
</protein>
<proteinExistence type="predicted"/>
<name>A0A1X7T8I1_AMPQE</name>
<accession>A0A1X7T8I1</accession>
<dbReference type="InParanoid" id="A0A1X7T8I1"/>
<sequence length="148" mass="16525">MNACINVIIVGNEFQNDCEGEAISNDELDDMESSDHTAAATDVVPAIDMERESALFLLRTSDELSLSHNGVDRLCSSTQWFIDTVSESISQKVKGYLSGIGVEYDENDIDGLCHTENVFGELSSRYYRDNYYATAFSYVVCEYLLLCN</sequence>
<evidence type="ECO:0000313" key="1">
    <source>
        <dbReference type="EnsemblMetazoa" id="Aqu2.1.10852_001"/>
    </source>
</evidence>
<organism evidence="1">
    <name type="scientific">Amphimedon queenslandica</name>
    <name type="common">Sponge</name>
    <dbReference type="NCBI Taxonomy" id="400682"/>
    <lineage>
        <taxon>Eukaryota</taxon>
        <taxon>Metazoa</taxon>
        <taxon>Porifera</taxon>
        <taxon>Demospongiae</taxon>
        <taxon>Heteroscleromorpha</taxon>
        <taxon>Haplosclerida</taxon>
        <taxon>Niphatidae</taxon>
        <taxon>Amphimedon</taxon>
    </lineage>
</organism>
<reference evidence="1" key="1">
    <citation type="submission" date="2017-05" db="UniProtKB">
        <authorList>
            <consortium name="EnsemblMetazoa"/>
        </authorList>
    </citation>
    <scope>IDENTIFICATION</scope>
</reference>